<feature type="transmembrane region" description="Helical" evidence="8">
    <location>
        <begin position="59"/>
        <end position="79"/>
    </location>
</feature>
<dbReference type="GO" id="GO:0005886">
    <property type="term" value="C:plasma membrane"/>
    <property type="evidence" value="ECO:0007669"/>
    <property type="project" value="UniProtKB-SubCell"/>
</dbReference>
<evidence type="ECO:0000256" key="4">
    <source>
        <dbReference type="ARBA" id="ARBA00022692"/>
    </source>
</evidence>
<keyword evidence="5 8" id="KW-1133">Transmembrane helix</keyword>
<evidence type="ECO:0000256" key="8">
    <source>
        <dbReference type="SAM" id="Phobius"/>
    </source>
</evidence>
<keyword evidence="10" id="KW-1185">Reference proteome</keyword>
<evidence type="ECO:0000256" key="1">
    <source>
        <dbReference type="ARBA" id="ARBA00004651"/>
    </source>
</evidence>
<evidence type="ECO:0000256" key="2">
    <source>
        <dbReference type="ARBA" id="ARBA00022448"/>
    </source>
</evidence>
<evidence type="ECO:0000256" key="5">
    <source>
        <dbReference type="ARBA" id="ARBA00022989"/>
    </source>
</evidence>
<evidence type="ECO:0000313" key="9">
    <source>
        <dbReference type="EMBL" id="GDY28897.1"/>
    </source>
</evidence>
<protein>
    <submittedName>
        <fullName evidence="9">QacE family quaternary ammonium compound efflux SMR transporter</fullName>
    </submittedName>
</protein>
<evidence type="ECO:0000256" key="6">
    <source>
        <dbReference type="ARBA" id="ARBA00023136"/>
    </source>
</evidence>
<dbReference type="RefSeq" id="WP_137812098.1">
    <property type="nucleotide sequence ID" value="NZ_BJFL01000002.1"/>
</dbReference>
<dbReference type="InterPro" id="IPR037185">
    <property type="entry name" value="EmrE-like"/>
</dbReference>
<proteinExistence type="inferred from homology"/>
<comment type="similarity">
    <text evidence="7">Belongs to the drug/metabolite transporter (DMT) superfamily. Small multidrug resistance (SMR) (TC 2.A.7.1) family.</text>
</comment>
<keyword evidence="2" id="KW-0813">Transport</keyword>
<dbReference type="OrthoDB" id="3175079at2"/>
<reference evidence="10" key="1">
    <citation type="submission" date="2019-04" db="EMBL/GenBank/DDBJ databases">
        <title>Draft genome sequence of Pseudonocardiaceae bacterium SL3-2-4.</title>
        <authorList>
            <person name="Ningsih F."/>
            <person name="Yokota A."/>
            <person name="Sakai Y."/>
            <person name="Nanatani K."/>
            <person name="Yabe S."/>
            <person name="Oetari A."/>
            <person name="Sjamsuridzal W."/>
        </authorList>
    </citation>
    <scope>NUCLEOTIDE SEQUENCE [LARGE SCALE GENOMIC DNA]</scope>
    <source>
        <strain evidence="10">SL3-2-4</strain>
    </source>
</reference>
<feature type="transmembrane region" description="Helical" evidence="8">
    <location>
        <begin position="29"/>
        <end position="47"/>
    </location>
</feature>
<dbReference type="AlphaFoldDB" id="A0A4D4J4J9"/>
<evidence type="ECO:0000256" key="3">
    <source>
        <dbReference type="ARBA" id="ARBA00022475"/>
    </source>
</evidence>
<sequence length="108" mass="10923">MAVVLLLGAIVAEVVGTLSLRASSGFSRLWPSVVTVVGYAVAFVLLARTLRTLNVGPVYAIWSGLGTTGAFIGGAILYGEPVRPLTVIGAVLVVGGVALIYLGGGTTH</sequence>
<comment type="caution">
    <text evidence="9">The sequence shown here is derived from an EMBL/GenBank/DDBJ whole genome shotgun (WGS) entry which is preliminary data.</text>
</comment>
<dbReference type="GO" id="GO:0022857">
    <property type="term" value="F:transmembrane transporter activity"/>
    <property type="evidence" value="ECO:0007669"/>
    <property type="project" value="InterPro"/>
</dbReference>
<dbReference type="Pfam" id="PF00893">
    <property type="entry name" value="Multi_Drug_Res"/>
    <property type="match status" value="1"/>
</dbReference>
<keyword evidence="4 7" id="KW-0812">Transmembrane</keyword>
<evidence type="ECO:0000256" key="7">
    <source>
        <dbReference type="RuleBase" id="RU003942"/>
    </source>
</evidence>
<organism evidence="9 10">
    <name type="scientific">Gandjariella thermophila</name>
    <dbReference type="NCBI Taxonomy" id="1931992"/>
    <lineage>
        <taxon>Bacteria</taxon>
        <taxon>Bacillati</taxon>
        <taxon>Actinomycetota</taxon>
        <taxon>Actinomycetes</taxon>
        <taxon>Pseudonocardiales</taxon>
        <taxon>Pseudonocardiaceae</taxon>
        <taxon>Gandjariella</taxon>
    </lineage>
</organism>
<name>A0A4D4J4J9_9PSEU</name>
<feature type="transmembrane region" description="Helical" evidence="8">
    <location>
        <begin position="85"/>
        <end position="104"/>
    </location>
</feature>
<evidence type="ECO:0000313" key="10">
    <source>
        <dbReference type="Proteomes" id="UP000298860"/>
    </source>
</evidence>
<accession>A0A4D4J4J9</accession>
<dbReference type="PANTHER" id="PTHR30561">
    <property type="entry name" value="SMR FAMILY PROTON-DEPENDENT DRUG EFFLUX TRANSPORTER SUGE"/>
    <property type="match status" value="1"/>
</dbReference>
<dbReference type="PANTHER" id="PTHR30561:SF1">
    <property type="entry name" value="MULTIDRUG TRANSPORTER EMRE"/>
    <property type="match status" value="1"/>
</dbReference>
<dbReference type="InterPro" id="IPR045324">
    <property type="entry name" value="Small_multidrug_res"/>
</dbReference>
<keyword evidence="3" id="KW-1003">Cell membrane</keyword>
<dbReference type="InterPro" id="IPR000390">
    <property type="entry name" value="Small_drug/metabolite_transptr"/>
</dbReference>
<dbReference type="EMBL" id="BJFL01000002">
    <property type="protein sequence ID" value="GDY28897.1"/>
    <property type="molecule type" value="Genomic_DNA"/>
</dbReference>
<dbReference type="SUPFAM" id="SSF103481">
    <property type="entry name" value="Multidrug resistance efflux transporter EmrE"/>
    <property type="match status" value="1"/>
</dbReference>
<comment type="subcellular location">
    <subcellularLocation>
        <location evidence="1 7">Cell membrane</location>
        <topology evidence="1 7">Multi-pass membrane protein</topology>
    </subcellularLocation>
</comment>
<dbReference type="FunFam" id="1.10.3730.20:FF:000001">
    <property type="entry name" value="Quaternary ammonium compound resistance transporter SugE"/>
    <property type="match status" value="1"/>
</dbReference>
<dbReference type="Proteomes" id="UP000298860">
    <property type="component" value="Unassembled WGS sequence"/>
</dbReference>
<keyword evidence="6 8" id="KW-0472">Membrane</keyword>
<gene>
    <name evidence="9" type="ORF">GTS_05300</name>
</gene>
<dbReference type="Gene3D" id="1.10.3730.20">
    <property type="match status" value="1"/>
</dbReference>